<comment type="subcellular location">
    <subcellularLocation>
        <location evidence="1">Membrane</location>
        <topology evidence="1">Multi-pass membrane protein</topology>
    </subcellularLocation>
</comment>
<keyword evidence="4 7" id="KW-0472">Membrane</keyword>
<dbReference type="Pfam" id="PF20684">
    <property type="entry name" value="Fung_rhodopsin"/>
    <property type="match status" value="1"/>
</dbReference>
<sequence length="424" mass="46398">MPPFNLVARANPAEESTIESWTLYAWDFDISKLTITLSGSELFVSPSPAGPPGILADTSSLQLFYTAQTALAYSVGNAAHGLANNSMTDAQRAALSPDDAEYRFRVIGSKIQLAGWTTYSALIWSLKLSVLAFYVRLTEGLGRSYRMRIYIGFALVLGTFVASIIAVLASCRPFHKYWQINPNPGSMSPLSTSLISLLTSLLLDVCQPAVSKPIVWVSFAANVSTDIYLIFIPLPMLWQSKLRLLKKIASSIILGSGIFVLVCATLKTAFVLVDEDNGAQQAGAWGTRETFVMLITTNLPMMFHLFRSWLALLFGRPFNSSQKTSKSPYGFRSIGGGGGGGDSSSRNRRGPPTANPITVNMTFTESEERMMDGVKMQTLKEYPQPIAEPVSPTGIVVSNEVEVTHESRSSHTSKQELRDVREAW</sequence>
<feature type="domain" description="Rhodopsin" evidence="8">
    <location>
        <begin position="104"/>
        <end position="307"/>
    </location>
</feature>
<dbReference type="PANTHER" id="PTHR33048:SF105">
    <property type="match status" value="1"/>
</dbReference>
<evidence type="ECO:0000256" key="1">
    <source>
        <dbReference type="ARBA" id="ARBA00004141"/>
    </source>
</evidence>
<gene>
    <name evidence="9" type="ORF">EYZ11_002246</name>
</gene>
<feature type="region of interest" description="Disordered" evidence="6">
    <location>
        <begin position="320"/>
        <end position="358"/>
    </location>
</feature>
<dbReference type="GO" id="GO:0016020">
    <property type="term" value="C:membrane"/>
    <property type="evidence" value="ECO:0007669"/>
    <property type="project" value="UniProtKB-SubCell"/>
</dbReference>
<evidence type="ECO:0000256" key="3">
    <source>
        <dbReference type="ARBA" id="ARBA00022989"/>
    </source>
</evidence>
<evidence type="ECO:0000259" key="8">
    <source>
        <dbReference type="Pfam" id="PF20684"/>
    </source>
</evidence>
<feature type="transmembrane region" description="Helical" evidence="7">
    <location>
        <begin position="147"/>
        <end position="169"/>
    </location>
</feature>
<dbReference type="Proteomes" id="UP000308092">
    <property type="component" value="Unassembled WGS sequence"/>
</dbReference>
<dbReference type="PANTHER" id="PTHR33048">
    <property type="entry name" value="PTH11-LIKE INTEGRAL MEMBRANE PROTEIN (AFU_ORTHOLOGUE AFUA_5G11245)"/>
    <property type="match status" value="1"/>
</dbReference>
<feature type="transmembrane region" description="Helical" evidence="7">
    <location>
        <begin position="291"/>
        <end position="314"/>
    </location>
</feature>
<dbReference type="AlphaFoldDB" id="A0A4V6RQX7"/>
<keyword evidence="3 7" id="KW-1133">Transmembrane helix</keyword>
<evidence type="ECO:0000313" key="9">
    <source>
        <dbReference type="EMBL" id="THC98244.1"/>
    </source>
</evidence>
<keyword evidence="2 7" id="KW-0812">Transmembrane</keyword>
<comment type="caution">
    <text evidence="9">The sequence shown here is derived from an EMBL/GenBank/DDBJ whole genome shotgun (WGS) entry which is preliminary data.</text>
</comment>
<dbReference type="EMBL" id="SOSA01000049">
    <property type="protein sequence ID" value="THC98244.1"/>
    <property type="molecule type" value="Genomic_DNA"/>
</dbReference>
<protein>
    <recommendedName>
        <fullName evidence="8">Rhodopsin domain-containing protein</fullName>
    </recommendedName>
</protein>
<evidence type="ECO:0000313" key="10">
    <source>
        <dbReference type="Proteomes" id="UP000308092"/>
    </source>
</evidence>
<feature type="region of interest" description="Disordered" evidence="6">
    <location>
        <begin position="402"/>
        <end position="424"/>
    </location>
</feature>
<reference evidence="9 10" key="1">
    <citation type="submission" date="2019-03" db="EMBL/GenBank/DDBJ databases">
        <title>The genome sequence of a newly discovered highly antifungal drug resistant Aspergillus species, Aspergillus tanneri NIH 1004.</title>
        <authorList>
            <person name="Mounaud S."/>
            <person name="Singh I."/>
            <person name="Joardar V."/>
            <person name="Pakala S."/>
            <person name="Pakala S."/>
            <person name="Venepally P."/>
            <person name="Hoover J."/>
            <person name="Nierman W."/>
            <person name="Chung J."/>
            <person name="Losada L."/>
        </authorList>
    </citation>
    <scope>NUCLEOTIDE SEQUENCE [LARGE SCALE GENOMIC DNA]</scope>
    <source>
        <strain evidence="9 10">NIH1004</strain>
    </source>
</reference>
<feature type="compositionally biased region" description="Gly residues" evidence="6">
    <location>
        <begin position="333"/>
        <end position="342"/>
    </location>
</feature>
<accession>A0A4V6RQX7</accession>
<comment type="similarity">
    <text evidence="5">Belongs to the SAT4 family.</text>
</comment>
<evidence type="ECO:0000256" key="7">
    <source>
        <dbReference type="SAM" id="Phobius"/>
    </source>
</evidence>
<organism evidence="9 10">
    <name type="scientific">Aspergillus tanneri</name>
    <dbReference type="NCBI Taxonomy" id="1220188"/>
    <lineage>
        <taxon>Eukaryota</taxon>
        <taxon>Fungi</taxon>
        <taxon>Dikarya</taxon>
        <taxon>Ascomycota</taxon>
        <taxon>Pezizomycotina</taxon>
        <taxon>Eurotiomycetes</taxon>
        <taxon>Eurotiomycetidae</taxon>
        <taxon>Eurotiales</taxon>
        <taxon>Aspergillaceae</taxon>
        <taxon>Aspergillus</taxon>
        <taxon>Aspergillus subgen. Circumdati</taxon>
    </lineage>
</organism>
<keyword evidence="10" id="KW-1185">Reference proteome</keyword>
<evidence type="ECO:0000256" key="5">
    <source>
        <dbReference type="ARBA" id="ARBA00038359"/>
    </source>
</evidence>
<proteinExistence type="inferred from homology"/>
<name>A0A4V6RQX7_9EURO</name>
<feature type="transmembrane region" description="Helical" evidence="7">
    <location>
        <begin position="216"/>
        <end position="236"/>
    </location>
</feature>
<feature type="transmembrane region" description="Helical" evidence="7">
    <location>
        <begin position="248"/>
        <end position="271"/>
    </location>
</feature>
<feature type="transmembrane region" description="Helical" evidence="7">
    <location>
        <begin position="113"/>
        <end position="135"/>
    </location>
</feature>
<dbReference type="STRING" id="1220188.A0A4V6RQX7"/>
<dbReference type="VEuPathDB" id="FungiDB:EYZ11_002246"/>
<dbReference type="InterPro" id="IPR052337">
    <property type="entry name" value="SAT4-like"/>
</dbReference>
<dbReference type="InterPro" id="IPR049326">
    <property type="entry name" value="Rhodopsin_dom_fungi"/>
</dbReference>
<evidence type="ECO:0000256" key="2">
    <source>
        <dbReference type="ARBA" id="ARBA00022692"/>
    </source>
</evidence>
<evidence type="ECO:0000256" key="6">
    <source>
        <dbReference type="SAM" id="MobiDB-lite"/>
    </source>
</evidence>
<evidence type="ECO:0000256" key="4">
    <source>
        <dbReference type="ARBA" id="ARBA00023136"/>
    </source>
</evidence>